<sequence length="125" mass="13524">MRRSVDAHPPRPVYRRPALVPGLLAAIVALAGLALVGTEAFMPIRYVLAIMALIIAWFAVEARHWWWLPILLAIAVLWNPAFPIPFAGIWGVAAQYLAALGFLVVAAFFKVSPRAESGVDTPGAP</sequence>
<dbReference type="InterPro" id="IPR046548">
    <property type="entry name" value="DUF6804"/>
</dbReference>
<comment type="caution">
    <text evidence="2">The sequence shown here is derived from an EMBL/GenBank/DDBJ whole genome shotgun (WGS) entry which is preliminary data.</text>
</comment>
<gene>
    <name evidence="2" type="ORF">FK219_008345</name>
</gene>
<feature type="transmembrane region" description="Helical" evidence="1">
    <location>
        <begin position="65"/>
        <end position="82"/>
    </location>
</feature>
<feature type="transmembrane region" description="Helical" evidence="1">
    <location>
        <begin position="88"/>
        <end position="109"/>
    </location>
</feature>
<dbReference type="Pfam" id="PF20619">
    <property type="entry name" value="DUF6804"/>
    <property type="match status" value="1"/>
</dbReference>
<feature type="transmembrane region" description="Helical" evidence="1">
    <location>
        <begin position="43"/>
        <end position="60"/>
    </location>
</feature>
<feature type="transmembrane region" description="Helical" evidence="1">
    <location>
        <begin position="18"/>
        <end position="37"/>
    </location>
</feature>
<keyword evidence="1" id="KW-0472">Membrane</keyword>
<evidence type="ECO:0000313" key="3">
    <source>
        <dbReference type="Proteomes" id="UP000818266"/>
    </source>
</evidence>
<dbReference type="AlphaFoldDB" id="A0A9E5JQY7"/>
<proteinExistence type="predicted"/>
<name>A0A9E5JQY7_9MICO</name>
<dbReference type="RefSeq" id="WP_152583646.1">
    <property type="nucleotide sequence ID" value="NZ_VIKT02000012.1"/>
</dbReference>
<dbReference type="OrthoDB" id="5125716at2"/>
<keyword evidence="3" id="KW-1185">Reference proteome</keyword>
<accession>A0A9E5JQY7</accession>
<keyword evidence="1" id="KW-0812">Transmembrane</keyword>
<dbReference type="EMBL" id="VIKT02000012">
    <property type="protein sequence ID" value="NHF63247.1"/>
    <property type="molecule type" value="Genomic_DNA"/>
</dbReference>
<reference evidence="2 3" key="1">
    <citation type="submission" date="2020-03" db="EMBL/GenBank/DDBJ databases">
        <title>Chryseoglobus sp. isolated from a deep-sea seamount.</title>
        <authorList>
            <person name="Zhang D.-C."/>
        </authorList>
    </citation>
    <scope>NUCLEOTIDE SEQUENCE [LARGE SCALE GENOMIC DNA]</scope>
    <source>
        <strain evidence="2 3">KN1116</strain>
    </source>
</reference>
<organism evidence="2 3">
    <name type="scientific">Microcella pacifica</name>
    <dbReference type="NCBI Taxonomy" id="2591847"/>
    <lineage>
        <taxon>Bacteria</taxon>
        <taxon>Bacillati</taxon>
        <taxon>Actinomycetota</taxon>
        <taxon>Actinomycetes</taxon>
        <taxon>Micrococcales</taxon>
        <taxon>Microbacteriaceae</taxon>
        <taxon>Microcella</taxon>
    </lineage>
</organism>
<dbReference type="Proteomes" id="UP000818266">
    <property type="component" value="Unassembled WGS sequence"/>
</dbReference>
<evidence type="ECO:0000256" key="1">
    <source>
        <dbReference type="SAM" id="Phobius"/>
    </source>
</evidence>
<protein>
    <submittedName>
        <fullName evidence="2">Uncharacterized protein</fullName>
    </submittedName>
</protein>
<keyword evidence="1" id="KW-1133">Transmembrane helix</keyword>
<evidence type="ECO:0000313" key="2">
    <source>
        <dbReference type="EMBL" id="NHF63247.1"/>
    </source>
</evidence>